<accession>A0A1A7Z6H5</accession>
<evidence type="ECO:0000313" key="2">
    <source>
        <dbReference type="EMBL" id="SBP38402.1"/>
    </source>
</evidence>
<dbReference type="Gene3D" id="3.90.320.10">
    <property type="match status" value="1"/>
</dbReference>
<dbReference type="EMBL" id="HADX01016170">
    <property type="protein sequence ID" value="SBP38402.1"/>
    <property type="molecule type" value="Transcribed_RNA"/>
</dbReference>
<feature type="non-terminal residue" evidence="2">
    <location>
        <position position="110"/>
    </location>
</feature>
<dbReference type="InterPro" id="IPR011604">
    <property type="entry name" value="PDDEXK-like_dom_sf"/>
</dbReference>
<gene>
    <name evidence="2" type="primary">Nfu_g_1_022361</name>
</gene>
<dbReference type="InterPro" id="IPR011335">
    <property type="entry name" value="Restrct_endonuc-II-like"/>
</dbReference>
<name>A0A1A7Z6H5_9TELE</name>
<dbReference type="InterPro" id="IPR019080">
    <property type="entry name" value="YqaJ_viral_recombinase"/>
</dbReference>
<sequence>RSVSTKTESSAENLKRLLGTSHQRADMRQGLALEPTVIEVYCKVREVNRYPCGRLIHPEAPWMGSTPDEIVYDPERQPEFVLLHIKYPNVCSFVSLHYAQKWYTHTHTHT</sequence>
<reference evidence="2" key="2">
    <citation type="submission" date="2016-06" db="EMBL/GenBank/DDBJ databases">
        <title>The genome of a short-lived fish provides insights into sex chromosome evolution and the genetic control of aging.</title>
        <authorList>
            <person name="Reichwald K."/>
            <person name="Felder M."/>
            <person name="Petzold A."/>
            <person name="Koch P."/>
            <person name="Groth M."/>
            <person name="Platzer M."/>
        </authorList>
    </citation>
    <scope>NUCLEOTIDE SEQUENCE</scope>
    <source>
        <tissue evidence="2">Brain</tissue>
    </source>
</reference>
<feature type="domain" description="YqaJ viral recombinase" evidence="1">
    <location>
        <begin position="3"/>
        <end position="95"/>
    </location>
</feature>
<dbReference type="GO" id="GO:0006281">
    <property type="term" value="P:DNA repair"/>
    <property type="evidence" value="ECO:0007669"/>
    <property type="project" value="UniProtKB-ARBA"/>
</dbReference>
<protein>
    <recommendedName>
        <fullName evidence="1">YqaJ viral recombinase domain-containing protein</fullName>
    </recommendedName>
</protein>
<dbReference type="Pfam" id="PF09588">
    <property type="entry name" value="YqaJ"/>
    <property type="match status" value="1"/>
</dbReference>
<reference evidence="2" key="1">
    <citation type="submission" date="2016-05" db="EMBL/GenBank/DDBJ databases">
        <authorList>
            <person name="Lavstsen T."/>
            <person name="Jespersen J.S."/>
        </authorList>
    </citation>
    <scope>NUCLEOTIDE SEQUENCE</scope>
    <source>
        <tissue evidence="2">Brain</tissue>
    </source>
</reference>
<dbReference type="AlphaFoldDB" id="A0A1A7Z6H5"/>
<proteinExistence type="predicted"/>
<evidence type="ECO:0000259" key="1">
    <source>
        <dbReference type="Pfam" id="PF09588"/>
    </source>
</evidence>
<dbReference type="SUPFAM" id="SSF52980">
    <property type="entry name" value="Restriction endonuclease-like"/>
    <property type="match status" value="1"/>
</dbReference>
<feature type="non-terminal residue" evidence="2">
    <location>
        <position position="1"/>
    </location>
</feature>
<organism evidence="2">
    <name type="scientific">Iconisemion striatum</name>
    <dbReference type="NCBI Taxonomy" id="60296"/>
    <lineage>
        <taxon>Eukaryota</taxon>
        <taxon>Metazoa</taxon>
        <taxon>Chordata</taxon>
        <taxon>Craniata</taxon>
        <taxon>Vertebrata</taxon>
        <taxon>Euteleostomi</taxon>
        <taxon>Actinopterygii</taxon>
        <taxon>Neopterygii</taxon>
        <taxon>Teleostei</taxon>
        <taxon>Neoteleostei</taxon>
        <taxon>Acanthomorphata</taxon>
        <taxon>Ovalentaria</taxon>
        <taxon>Atherinomorphae</taxon>
        <taxon>Cyprinodontiformes</taxon>
        <taxon>Nothobranchiidae</taxon>
        <taxon>Iconisemion</taxon>
    </lineage>
</organism>